<reference evidence="9" key="3">
    <citation type="submission" date="2025-08" db="UniProtKB">
        <authorList>
            <consortium name="Ensembl"/>
        </authorList>
    </citation>
    <scope>IDENTIFICATION</scope>
</reference>
<sequence length="350" mass="38305">MDSAAVMSAENSCGDSLLPLRNLLNAVKCIRDRVTDGESNESNGDFNLPNFWEMMTQTVKATSQEATKLSLAFSKPPLPSEQDCEVLAESIQKSILALSTIYYWLPKSEGITLRKLVREATVEVLDGVVQLLEILLSSPLQSLSQEQLTSTGGVWAACDQFAQLPRDNRTAVLHVLSSYVGMVKDALEEMNQALSEEQDPFNDVLDDDEDDLDARGNQDTYWSQSDRQLISKCLGLIKASGACLRKLSSAVNKNGKVDTPHSVTQLDDLADITREISPGVDDLILSLYPPIDCSAVDQNVCKLAAILRKTLEITRSCHVCLEADVAWVQFLEGAVDHNLQEVKSLIGGSS</sequence>
<feature type="domain" description="Cyclin-D1-binding protein 1-like C-terminal" evidence="8">
    <location>
        <begin position="205"/>
        <end position="311"/>
    </location>
</feature>
<organism evidence="9 10">
    <name type="scientific">Astyanax mexicanus</name>
    <name type="common">Blind cave fish</name>
    <name type="synonym">Astyanax fasciatus mexicanus</name>
    <dbReference type="NCBI Taxonomy" id="7994"/>
    <lineage>
        <taxon>Eukaryota</taxon>
        <taxon>Metazoa</taxon>
        <taxon>Chordata</taxon>
        <taxon>Craniata</taxon>
        <taxon>Vertebrata</taxon>
        <taxon>Euteleostomi</taxon>
        <taxon>Actinopterygii</taxon>
        <taxon>Neopterygii</taxon>
        <taxon>Teleostei</taxon>
        <taxon>Ostariophysi</taxon>
        <taxon>Characiformes</taxon>
        <taxon>Characoidei</taxon>
        <taxon>Acestrorhamphidae</taxon>
        <taxon>Acestrorhamphinae</taxon>
        <taxon>Astyanax</taxon>
    </lineage>
</organism>
<reference evidence="10" key="2">
    <citation type="journal article" date="2014" name="Nat. Commun.">
        <title>The cavefish genome reveals candidate genes for eye loss.</title>
        <authorList>
            <person name="McGaugh S.E."/>
            <person name="Gross J.B."/>
            <person name="Aken B."/>
            <person name="Blin M."/>
            <person name="Borowsky R."/>
            <person name="Chalopin D."/>
            <person name="Hinaux H."/>
            <person name="Jeffery W.R."/>
            <person name="Keene A."/>
            <person name="Ma L."/>
            <person name="Minx P."/>
            <person name="Murphy D."/>
            <person name="O'Quin K.E."/>
            <person name="Retaux S."/>
            <person name="Rohner N."/>
            <person name="Searle S.M."/>
            <person name="Stahl B.A."/>
            <person name="Tabin C."/>
            <person name="Volff J.N."/>
            <person name="Yoshizawa M."/>
            <person name="Warren W.C."/>
        </authorList>
    </citation>
    <scope>NUCLEOTIDE SEQUENCE [LARGE SCALE GENOMIC DNA]</scope>
    <source>
        <strain evidence="10">female</strain>
    </source>
</reference>
<evidence type="ECO:0000256" key="5">
    <source>
        <dbReference type="ARBA" id="ARBA00023242"/>
    </source>
</evidence>
<dbReference type="InterPro" id="IPR049318">
    <property type="entry name" value="GCIP_C"/>
</dbReference>
<dbReference type="Bgee" id="ENSAMXG00000036153">
    <property type="expression patterns" value="Expressed in mesonephros and 14 other cell types or tissues"/>
</dbReference>
<dbReference type="AlphaFoldDB" id="A0A3B1KJI5"/>
<dbReference type="InParanoid" id="A0A3B1KJI5"/>
<protein>
    <submittedName>
        <fullName evidence="9">Cyclin D-type binding-protein 1</fullName>
    </submittedName>
</protein>
<dbReference type="Ensembl" id="ENSAMXT00000046017.1">
    <property type="protein sequence ID" value="ENSAMXP00000054175.1"/>
    <property type="gene ID" value="ENSAMXG00000036153.1"/>
</dbReference>
<comment type="similarity">
    <text evidence="3">Belongs to the CCNDBP1 family.</text>
</comment>
<dbReference type="PANTHER" id="PTHR15492:SF1">
    <property type="entry name" value="CYCLIN-D1-BINDING PROTEIN 1"/>
    <property type="match status" value="1"/>
</dbReference>
<evidence type="ECO:0000259" key="7">
    <source>
        <dbReference type="Pfam" id="PF13324"/>
    </source>
</evidence>
<dbReference type="PANTHER" id="PTHR15492">
    <property type="entry name" value="CYCLIN D1-BINDING PROTEIN 1"/>
    <property type="match status" value="1"/>
</dbReference>
<evidence type="ECO:0000313" key="9">
    <source>
        <dbReference type="Ensembl" id="ENSAMXP00000054175.1"/>
    </source>
</evidence>
<dbReference type="GO" id="GO:0005737">
    <property type="term" value="C:cytoplasm"/>
    <property type="evidence" value="ECO:0007669"/>
    <property type="project" value="UniProtKB-SubCell"/>
</dbReference>
<reference evidence="10" key="1">
    <citation type="submission" date="2013-03" db="EMBL/GenBank/DDBJ databases">
        <authorList>
            <person name="Jeffery W."/>
            <person name="Warren W."/>
            <person name="Wilson R.K."/>
        </authorList>
    </citation>
    <scope>NUCLEOTIDE SEQUENCE</scope>
    <source>
        <strain evidence="10">female</strain>
    </source>
</reference>
<dbReference type="Gene3D" id="1.20.1410.10">
    <property type="entry name" value="I/LWEQ domain"/>
    <property type="match status" value="1"/>
</dbReference>
<evidence type="ECO:0000256" key="3">
    <source>
        <dbReference type="ARBA" id="ARBA00008940"/>
    </source>
</evidence>
<evidence type="ECO:0000259" key="8">
    <source>
        <dbReference type="Pfam" id="PF20936"/>
    </source>
</evidence>
<dbReference type="InterPro" id="IPR049317">
    <property type="entry name" value="GCIP-like_N"/>
</dbReference>
<dbReference type="STRING" id="7994.ENSAMXP00000054175"/>
<dbReference type="InterPro" id="IPR026907">
    <property type="entry name" value="GCIP-like"/>
</dbReference>
<keyword evidence="5" id="KW-0539">Nucleus</keyword>
<feature type="domain" description="Cyclin-D1-binding protein 1-like N-terminal" evidence="7">
    <location>
        <begin position="56"/>
        <end position="195"/>
    </location>
</feature>
<keyword evidence="6" id="KW-0131">Cell cycle</keyword>
<dbReference type="Pfam" id="PF13324">
    <property type="entry name" value="GCIP_N"/>
    <property type="match status" value="1"/>
</dbReference>
<proteinExistence type="inferred from homology"/>
<evidence type="ECO:0000313" key="10">
    <source>
        <dbReference type="Proteomes" id="UP000018467"/>
    </source>
</evidence>
<dbReference type="FunFam" id="1.20.1410.10:FF:000005">
    <property type="entry name" value="cyclin-D1-binding protein 1"/>
    <property type="match status" value="1"/>
</dbReference>
<reference evidence="9" key="4">
    <citation type="submission" date="2025-09" db="UniProtKB">
        <authorList>
            <consortium name="Ensembl"/>
        </authorList>
    </citation>
    <scope>IDENTIFICATION</scope>
</reference>
<dbReference type="Gene3D" id="1.20.1420.10">
    <property type="entry name" value="Talin, central domain"/>
    <property type="match status" value="1"/>
</dbReference>
<dbReference type="GeneTree" id="ENSGT00390000018016"/>
<comment type="subcellular location">
    <subcellularLocation>
        <location evidence="2">Cytoplasm</location>
    </subcellularLocation>
    <subcellularLocation>
        <location evidence="1">Nucleus</location>
    </subcellularLocation>
</comment>
<evidence type="ECO:0000256" key="4">
    <source>
        <dbReference type="ARBA" id="ARBA00022490"/>
    </source>
</evidence>
<dbReference type="Pfam" id="PF20936">
    <property type="entry name" value="GCIP_C"/>
    <property type="match status" value="1"/>
</dbReference>
<dbReference type="GO" id="GO:0005634">
    <property type="term" value="C:nucleus"/>
    <property type="evidence" value="ECO:0007669"/>
    <property type="project" value="UniProtKB-SubCell"/>
</dbReference>
<accession>A0A3B1KJI5</accession>
<dbReference type="FunCoup" id="A0A3B1KJI5">
    <property type="interactions" value="208"/>
</dbReference>
<evidence type="ECO:0000256" key="1">
    <source>
        <dbReference type="ARBA" id="ARBA00004123"/>
    </source>
</evidence>
<evidence type="ECO:0000256" key="6">
    <source>
        <dbReference type="ARBA" id="ARBA00023306"/>
    </source>
</evidence>
<name>A0A3B1KJI5_ASTMX</name>
<evidence type="ECO:0000256" key="2">
    <source>
        <dbReference type="ARBA" id="ARBA00004496"/>
    </source>
</evidence>
<keyword evidence="10" id="KW-1185">Reference proteome</keyword>
<dbReference type="Proteomes" id="UP000018467">
    <property type="component" value="Unassembled WGS sequence"/>
</dbReference>
<dbReference type="FunFam" id="1.20.1420.10:FF:000008">
    <property type="entry name" value="Cyclin-D1-binding protein 1 homolog"/>
    <property type="match status" value="1"/>
</dbReference>
<keyword evidence="4" id="KW-0963">Cytoplasm</keyword>